<dbReference type="EMBL" id="SMFZ01000001">
    <property type="protein sequence ID" value="TCK24641.1"/>
    <property type="molecule type" value="Genomic_DNA"/>
</dbReference>
<dbReference type="Pfam" id="PF02786">
    <property type="entry name" value="CPSase_L_D2"/>
    <property type="match status" value="1"/>
</dbReference>
<sequence>MSEPADVFVLGLDDHNREILEQLPDAGRRYRFHPLLTIEELQYRDEIPLAELLDQARRGLDAFDGTVAAVIGFWDFPVSTMVPLLCKHVQRNCASLEAVVKCEHKYWSRLEQSSVTEDYPAFGLVDPDNDTEPPDGVGFPMWVKPVKSFSSALAFGVDDVDGFRDALTHIRGGIGFVGEPFEVVLDELDLPDEIAALGGRACLAEETATGRQVTLEGYARGEDVHVFGVVDTINRDDVASQDRFRYPSTLPDAVAERMADIARRIVRRVGLDSTTFNIEFFWDPEADRIRVLEVNPRHSQSHAELFADVDGVANHYAMVELALGHDPSMPSRQGRYATASKWFLRHLSDGVVRRVPTADEIAEVEREVGGTTIDVIVTEGDRLSELPDQDSYSYKIANVYVGGADDSEVRKRFERCAELLHFEFDS</sequence>
<accession>A0A4R1HTE0</accession>
<gene>
    <name evidence="6" type="ORF">EV378_0422</name>
</gene>
<keyword evidence="1" id="KW-0436">Ligase</keyword>
<dbReference type="RefSeq" id="WP_243653223.1">
    <property type="nucleotide sequence ID" value="NZ_SMFZ01000001.1"/>
</dbReference>
<keyword evidence="7" id="KW-1185">Reference proteome</keyword>
<dbReference type="SUPFAM" id="SSF56059">
    <property type="entry name" value="Glutathione synthetase ATP-binding domain-like"/>
    <property type="match status" value="1"/>
</dbReference>
<comment type="caution">
    <text evidence="6">The sequence shown here is derived from an EMBL/GenBank/DDBJ whole genome shotgun (WGS) entry which is preliminary data.</text>
</comment>
<proteinExistence type="predicted"/>
<dbReference type="PANTHER" id="PTHR43585">
    <property type="entry name" value="FUMIPYRROLE BIOSYNTHESIS PROTEIN C"/>
    <property type="match status" value="1"/>
</dbReference>
<dbReference type="Gene3D" id="3.30.470.20">
    <property type="entry name" value="ATP-grasp fold, B domain"/>
    <property type="match status" value="1"/>
</dbReference>
<organism evidence="6 7">
    <name type="scientific">Pseudonocardia endophytica</name>
    <dbReference type="NCBI Taxonomy" id="401976"/>
    <lineage>
        <taxon>Bacteria</taxon>
        <taxon>Bacillati</taxon>
        <taxon>Actinomycetota</taxon>
        <taxon>Actinomycetes</taxon>
        <taxon>Pseudonocardiales</taxon>
        <taxon>Pseudonocardiaceae</taxon>
        <taxon>Pseudonocardia</taxon>
    </lineage>
</organism>
<name>A0A4R1HTE0_PSEEN</name>
<dbReference type="GO" id="GO:0016874">
    <property type="term" value="F:ligase activity"/>
    <property type="evidence" value="ECO:0007669"/>
    <property type="project" value="UniProtKB-KW"/>
</dbReference>
<keyword evidence="3 4" id="KW-0067">ATP-binding</keyword>
<evidence type="ECO:0000313" key="7">
    <source>
        <dbReference type="Proteomes" id="UP000295560"/>
    </source>
</evidence>
<evidence type="ECO:0000313" key="6">
    <source>
        <dbReference type="EMBL" id="TCK24641.1"/>
    </source>
</evidence>
<dbReference type="AlphaFoldDB" id="A0A4R1HTE0"/>
<dbReference type="GO" id="GO:0046872">
    <property type="term" value="F:metal ion binding"/>
    <property type="evidence" value="ECO:0007669"/>
    <property type="project" value="InterPro"/>
</dbReference>
<dbReference type="GO" id="GO:0005524">
    <property type="term" value="F:ATP binding"/>
    <property type="evidence" value="ECO:0007669"/>
    <property type="project" value="UniProtKB-UniRule"/>
</dbReference>
<protein>
    <submittedName>
        <fullName evidence="6">Carbamoyl-phosphate synthase L subunit-like protein</fullName>
    </submittedName>
</protein>
<evidence type="ECO:0000256" key="2">
    <source>
        <dbReference type="ARBA" id="ARBA00022741"/>
    </source>
</evidence>
<evidence type="ECO:0000256" key="1">
    <source>
        <dbReference type="ARBA" id="ARBA00022598"/>
    </source>
</evidence>
<evidence type="ECO:0000259" key="5">
    <source>
        <dbReference type="PROSITE" id="PS50975"/>
    </source>
</evidence>
<evidence type="ECO:0000256" key="3">
    <source>
        <dbReference type="ARBA" id="ARBA00022840"/>
    </source>
</evidence>
<evidence type="ECO:0000256" key="4">
    <source>
        <dbReference type="PROSITE-ProRule" id="PRU00409"/>
    </source>
</evidence>
<dbReference type="Proteomes" id="UP000295560">
    <property type="component" value="Unassembled WGS sequence"/>
</dbReference>
<dbReference type="PANTHER" id="PTHR43585:SF2">
    <property type="entry name" value="ATP-GRASP ENZYME FSQD"/>
    <property type="match status" value="1"/>
</dbReference>
<dbReference type="PROSITE" id="PS50975">
    <property type="entry name" value="ATP_GRASP"/>
    <property type="match status" value="1"/>
</dbReference>
<dbReference type="InterPro" id="IPR011761">
    <property type="entry name" value="ATP-grasp"/>
</dbReference>
<reference evidence="6 7" key="1">
    <citation type="submission" date="2019-03" db="EMBL/GenBank/DDBJ databases">
        <title>Sequencing the genomes of 1000 actinobacteria strains.</title>
        <authorList>
            <person name="Klenk H.-P."/>
        </authorList>
    </citation>
    <scope>NUCLEOTIDE SEQUENCE [LARGE SCALE GENOMIC DNA]</scope>
    <source>
        <strain evidence="6 7">DSM 44969</strain>
    </source>
</reference>
<dbReference type="InterPro" id="IPR005479">
    <property type="entry name" value="CPAse_ATP-bd"/>
</dbReference>
<keyword evidence="2 4" id="KW-0547">Nucleotide-binding</keyword>
<dbReference type="InterPro" id="IPR052032">
    <property type="entry name" value="ATP-dep_AA_Ligase"/>
</dbReference>
<feature type="domain" description="ATP-grasp" evidence="5">
    <location>
        <begin position="109"/>
        <end position="323"/>
    </location>
</feature>